<dbReference type="RefSeq" id="WP_164126557.1">
    <property type="nucleotide sequence ID" value="NZ_JAAGOX010000001.1"/>
</dbReference>
<accession>A0A6B2NGT4</accession>
<dbReference type="CDD" id="cd07573">
    <property type="entry name" value="CPA"/>
    <property type="match status" value="1"/>
</dbReference>
<evidence type="ECO:0000313" key="4">
    <source>
        <dbReference type="EMBL" id="NDW43362.1"/>
    </source>
</evidence>
<dbReference type="EMBL" id="JAAGOX010000001">
    <property type="protein sequence ID" value="NDW43362.1"/>
    <property type="molecule type" value="Genomic_DNA"/>
</dbReference>
<dbReference type="PROSITE" id="PS50263">
    <property type="entry name" value="CN_HYDROLASE"/>
    <property type="match status" value="1"/>
</dbReference>
<dbReference type="InterPro" id="IPR003010">
    <property type="entry name" value="C-N_Hydrolase"/>
</dbReference>
<reference evidence="4" key="1">
    <citation type="submission" date="2020-02" db="EMBL/GenBank/DDBJ databases">
        <title>Delineation of the pyrene-degrading pathway in Roseobacter clade bacteria by genomic analysis.</title>
        <authorList>
            <person name="Zhou H."/>
            <person name="Wang H."/>
        </authorList>
    </citation>
    <scope>NUCLEOTIDE SEQUENCE</scope>
    <source>
        <strain evidence="4">PrR005</strain>
    </source>
</reference>
<evidence type="ECO:0000256" key="2">
    <source>
        <dbReference type="ARBA" id="ARBA00034122"/>
    </source>
</evidence>
<evidence type="ECO:0000259" key="3">
    <source>
        <dbReference type="PROSITE" id="PS50263"/>
    </source>
</evidence>
<dbReference type="GO" id="GO:0050126">
    <property type="term" value="F:N-carbamoylputrescine amidase activity"/>
    <property type="evidence" value="ECO:0007669"/>
    <property type="project" value="UniProtKB-EC"/>
</dbReference>
<dbReference type="NCBIfam" id="TIGR03381">
    <property type="entry name" value="agmatine_aguB"/>
    <property type="match status" value="1"/>
</dbReference>
<comment type="caution">
    <text evidence="4">The sequence shown here is derived from an EMBL/GenBank/DDBJ whole genome shotgun (WGS) entry which is preliminary data.</text>
</comment>
<dbReference type="Pfam" id="PF00795">
    <property type="entry name" value="CN_hydrolase"/>
    <property type="match status" value="1"/>
</dbReference>
<dbReference type="EC" id="3.5.1.53" evidence="4"/>
<sequence length="293" mass="32332">MAQITVAATQMACTWNLEENISNAESLVVEAADRGAQIVLLQELFQTPYFCSEISPRHFDLANPLESDRAIAHFQTVARRLGVVLPVSYFERAGQAFFNALAIVDANGEILANYRKTHIPQGAGYEEKFYFTPGDTGFQVVQTRFARLGCGICWDQWFPETARALALMGAEVLMFPTAIGSEPQEPELDSSGHWQRTMQGHAAANVMPLVASNRIGVEKVGADEMTFYGSSFIADHTGAKVAEAGRTEQTVLTAAFDLDEIARYRRAWGLFRDRRPDMYGALQTVDGRNPVVG</sequence>
<feature type="domain" description="CN hydrolase" evidence="3">
    <location>
        <begin position="4"/>
        <end position="258"/>
    </location>
</feature>
<dbReference type="SUPFAM" id="SSF56317">
    <property type="entry name" value="Carbon-nitrogen hydrolase"/>
    <property type="match status" value="1"/>
</dbReference>
<comment type="similarity">
    <text evidence="2">Belongs to the carbon-nitrogen hydrolase superfamily.</text>
</comment>
<keyword evidence="1 4" id="KW-0378">Hydrolase</keyword>
<evidence type="ECO:0000256" key="1">
    <source>
        <dbReference type="ARBA" id="ARBA00022801"/>
    </source>
</evidence>
<gene>
    <name evidence="4" type="primary">aguB</name>
    <name evidence="4" type="ORF">G0P99_00140</name>
</gene>
<organism evidence="4">
    <name type="scientific">Ruegeria sp. PrR005</name>
    <dbReference type="NCBI Taxonomy" id="2706882"/>
    <lineage>
        <taxon>Bacteria</taxon>
        <taxon>Pseudomonadati</taxon>
        <taxon>Pseudomonadota</taxon>
        <taxon>Alphaproteobacteria</taxon>
        <taxon>Rhodobacterales</taxon>
        <taxon>Roseobacteraceae</taxon>
        <taxon>Ruegeria</taxon>
    </lineage>
</organism>
<protein>
    <submittedName>
        <fullName evidence="4">N-carbamoylputrescine amidase</fullName>
        <ecNumber evidence="4">3.5.1.53</ecNumber>
    </submittedName>
</protein>
<name>A0A6B2NGT4_9RHOB</name>
<dbReference type="InterPro" id="IPR017755">
    <property type="entry name" value="N-carbamoylputrescine_amidase"/>
</dbReference>
<dbReference type="PANTHER" id="PTHR43674">
    <property type="entry name" value="NITRILASE C965.09-RELATED"/>
    <property type="match status" value="1"/>
</dbReference>
<dbReference type="Gene3D" id="3.60.110.10">
    <property type="entry name" value="Carbon-nitrogen hydrolase"/>
    <property type="match status" value="1"/>
</dbReference>
<dbReference type="InterPro" id="IPR050345">
    <property type="entry name" value="Aliph_Amidase/BUP"/>
</dbReference>
<dbReference type="GO" id="GO:0033388">
    <property type="term" value="P:putrescine biosynthetic process from arginine"/>
    <property type="evidence" value="ECO:0007669"/>
    <property type="project" value="TreeGrafter"/>
</dbReference>
<dbReference type="AlphaFoldDB" id="A0A6B2NGT4"/>
<proteinExistence type="inferred from homology"/>
<dbReference type="InterPro" id="IPR036526">
    <property type="entry name" value="C-N_Hydrolase_sf"/>
</dbReference>
<dbReference type="PANTHER" id="PTHR43674:SF2">
    <property type="entry name" value="BETA-UREIDOPROPIONASE"/>
    <property type="match status" value="1"/>
</dbReference>